<comment type="caution">
    <text evidence="2">The sequence shown here is derived from an EMBL/GenBank/DDBJ whole genome shotgun (WGS) entry which is preliminary data.</text>
</comment>
<dbReference type="RefSeq" id="WP_188454174.1">
    <property type="nucleotide sequence ID" value="NZ_BMFR01000002.1"/>
</dbReference>
<evidence type="ECO:0000313" key="2">
    <source>
        <dbReference type="EMBL" id="GGG67649.1"/>
    </source>
</evidence>
<organism evidence="2 3">
    <name type="scientific">Virgibacillus oceani</name>
    <dbReference type="NCBI Taxonomy" id="1479511"/>
    <lineage>
        <taxon>Bacteria</taxon>
        <taxon>Bacillati</taxon>
        <taxon>Bacillota</taxon>
        <taxon>Bacilli</taxon>
        <taxon>Bacillales</taxon>
        <taxon>Bacillaceae</taxon>
        <taxon>Virgibacillus</taxon>
    </lineage>
</organism>
<dbReference type="AlphaFoldDB" id="A0A917H4T8"/>
<reference evidence="2" key="1">
    <citation type="journal article" date="2014" name="Int. J. Syst. Evol. Microbiol.">
        <title>Complete genome sequence of Corynebacterium casei LMG S-19264T (=DSM 44701T), isolated from a smear-ripened cheese.</title>
        <authorList>
            <consortium name="US DOE Joint Genome Institute (JGI-PGF)"/>
            <person name="Walter F."/>
            <person name="Albersmeier A."/>
            <person name="Kalinowski J."/>
            <person name="Ruckert C."/>
        </authorList>
    </citation>
    <scope>NUCLEOTIDE SEQUENCE</scope>
    <source>
        <strain evidence="2">CGMCC 1.12754</strain>
    </source>
</reference>
<name>A0A917H4T8_9BACI</name>
<keyword evidence="1" id="KW-0812">Transmembrane</keyword>
<feature type="transmembrane region" description="Helical" evidence="1">
    <location>
        <begin position="27"/>
        <end position="44"/>
    </location>
</feature>
<evidence type="ECO:0000313" key="3">
    <source>
        <dbReference type="Proteomes" id="UP000622860"/>
    </source>
</evidence>
<accession>A0A917H4T8</accession>
<proteinExistence type="predicted"/>
<keyword evidence="1" id="KW-0472">Membrane</keyword>
<dbReference type="Proteomes" id="UP000622860">
    <property type="component" value="Unassembled WGS sequence"/>
</dbReference>
<protein>
    <submittedName>
        <fullName evidence="2">Uncharacterized protein</fullName>
    </submittedName>
</protein>
<feature type="transmembrane region" description="Helical" evidence="1">
    <location>
        <begin position="5"/>
        <end position="21"/>
    </location>
</feature>
<sequence length="54" mass="6278">MWLLFEAIGWIIAGIGAYFIFDNDPNLFHYVILGAGIIIIAFTLPRNFRNKRKH</sequence>
<reference evidence="2" key="2">
    <citation type="submission" date="2020-09" db="EMBL/GenBank/DDBJ databases">
        <authorList>
            <person name="Sun Q."/>
            <person name="Zhou Y."/>
        </authorList>
    </citation>
    <scope>NUCLEOTIDE SEQUENCE</scope>
    <source>
        <strain evidence="2">CGMCC 1.12754</strain>
    </source>
</reference>
<gene>
    <name evidence="2" type="ORF">GCM10011398_09280</name>
</gene>
<keyword evidence="1" id="KW-1133">Transmembrane helix</keyword>
<evidence type="ECO:0000256" key="1">
    <source>
        <dbReference type="SAM" id="Phobius"/>
    </source>
</evidence>
<dbReference type="EMBL" id="BMFR01000002">
    <property type="protein sequence ID" value="GGG67649.1"/>
    <property type="molecule type" value="Genomic_DNA"/>
</dbReference>
<keyword evidence="3" id="KW-1185">Reference proteome</keyword>